<dbReference type="PROSITE" id="PS50022">
    <property type="entry name" value="FA58C_3"/>
    <property type="match status" value="1"/>
</dbReference>
<name>A0A5B8M8Q0_9MICO</name>
<dbReference type="SMART" id="SM00710">
    <property type="entry name" value="PbH1"/>
    <property type="match status" value="4"/>
</dbReference>
<feature type="domain" description="F5/8 type C" evidence="5">
    <location>
        <begin position="695"/>
        <end position="840"/>
    </location>
</feature>
<dbReference type="KEGG" id="huw:FPZ11_15605"/>
<dbReference type="InterPro" id="IPR000421">
    <property type="entry name" value="FA58C"/>
</dbReference>
<dbReference type="NCBIfam" id="NF012200">
    <property type="entry name" value="choice_anch_D"/>
    <property type="match status" value="1"/>
</dbReference>
<protein>
    <submittedName>
        <fullName evidence="6">Choice-of-anchor D domain-containing protein</fullName>
    </submittedName>
</protein>
<organism evidence="6 7">
    <name type="scientific">Humibacter ginsenosidimutans</name>
    <dbReference type="NCBI Taxonomy" id="2599293"/>
    <lineage>
        <taxon>Bacteria</taxon>
        <taxon>Bacillati</taxon>
        <taxon>Actinomycetota</taxon>
        <taxon>Actinomycetes</taxon>
        <taxon>Micrococcales</taxon>
        <taxon>Microbacteriaceae</taxon>
        <taxon>Humibacter</taxon>
    </lineage>
</organism>
<dbReference type="RefSeq" id="WP_146322009.1">
    <property type="nucleotide sequence ID" value="NZ_CP042305.1"/>
</dbReference>
<dbReference type="InterPro" id="IPR033801">
    <property type="entry name" value="CBM6-CBM35-CBM36-like_1"/>
</dbReference>
<dbReference type="OrthoDB" id="5476529at2"/>
<evidence type="ECO:0000256" key="1">
    <source>
        <dbReference type="ARBA" id="ARBA00004496"/>
    </source>
</evidence>
<gene>
    <name evidence="6" type="ORF">FPZ11_15605</name>
</gene>
<evidence type="ECO:0000256" key="3">
    <source>
        <dbReference type="SAM" id="MobiDB-lite"/>
    </source>
</evidence>
<dbReference type="CDD" id="cd14490">
    <property type="entry name" value="CBM6-CBM35-CBM36_like_1"/>
    <property type="match status" value="1"/>
</dbReference>
<keyword evidence="4" id="KW-0732">Signal</keyword>
<dbReference type="SUPFAM" id="SSF49785">
    <property type="entry name" value="Galactose-binding domain-like"/>
    <property type="match status" value="1"/>
</dbReference>
<dbReference type="InterPro" id="IPR011050">
    <property type="entry name" value="Pectin_lyase_fold/virulence"/>
</dbReference>
<evidence type="ECO:0000256" key="2">
    <source>
        <dbReference type="ARBA" id="ARBA00022490"/>
    </source>
</evidence>
<sequence>MRSGPLLSRTGAAVFAVAAITLAGLSTPAWASIPAHESGPHTPATPTSVAGTARHSLPDNAGAPVPFREYQAEDARTNGTVIGASTDFTDLAAEASGRRAVRLSHRGQYVAFTLAKAANAVDVRYAIPDSADGAGLEAKLGVYVDGHAAPSLSLTSAYSDVYGVYPFTNDPSDGGDHHYFDDVRAAFGRTLPAGTVVKLQVDAGDTASWYVIDTADFESVPAPLAAPAGAIDATNATYGADPTGANDSTAAIQRAIDAAAATDGTVYLPAGTYTVSGQLDVDHVSVVGAGPWYTTISGNDAGFTGGQNPSSSDVHLSHLAVFGDDRVRDDANTQDTGISGGFSDSTVTDVWIQHTKVGVWIDGPTSNLKLDGLRIQDTMADGINLAGGVTDSIVTNTFVRNTGDDGMAMWSTGSADTGNVFSHDTVSVPVLANAYAIYGGSDNTISDDIAADTVTQGGGIHVGNRFGAVPLAGTTKVDGNVLVSTGDVVPGAPTDIASIWLYAQDEAMTGTVDITGNTILDAPYTALQFYGDSITNVTVDGLLISRPGSFPLQLQAPGSATLSHVVATGVRTAGTYDCRSGFRIVDGGGNAGLRGTHCGFPPNDLLTPSTSEIDFGDHDLGTTASRQFTLGNEGPDTVVITGIHAPKGYATTGSCTRIRPHGTCTVTVTFSPTSAGNYAGQISIDSTSPAGPYTVTLTGVGFDPNGDLALGQTVTASSSTPGFPASQAVDGNADTYWESVDGTFPQTLTVDLGESRSIDRVTLQLPANWGARTESGSILTSADGTHFTTVASGDFVLDPDSGNVATITFARTDARYVQLQVTGNTGWDAAQISELGVWAN</sequence>
<keyword evidence="7" id="KW-1185">Reference proteome</keyword>
<proteinExistence type="predicted"/>
<feature type="chain" id="PRO_5022950734" evidence="4">
    <location>
        <begin position="32"/>
        <end position="840"/>
    </location>
</feature>
<evidence type="ECO:0000259" key="5">
    <source>
        <dbReference type="PROSITE" id="PS50022"/>
    </source>
</evidence>
<dbReference type="SUPFAM" id="SSF51126">
    <property type="entry name" value="Pectin lyase-like"/>
    <property type="match status" value="1"/>
</dbReference>
<evidence type="ECO:0000313" key="6">
    <source>
        <dbReference type="EMBL" id="QDZ16005.1"/>
    </source>
</evidence>
<dbReference type="GO" id="GO:0005737">
    <property type="term" value="C:cytoplasm"/>
    <property type="evidence" value="ECO:0007669"/>
    <property type="project" value="UniProtKB-SubCell"/>
</dbReference>
<dbReference type="InterPro" id="IPR055149">
    <property type="entry name" value="Agl_cat_D2"/>
</dbReference>
<dbReference type="InterPro" id="IPR006626">
    <property type="entry name" value="PbH1"/>
</dbReference>
<dbReference type="Pfam" id="PF22815">
    <property type="entry name" value="CatAgl_D1"/>
    <property type="match status" value="1"/>
</dbReference>
<dbReference type="InterPro" id="IPR008979">
    <property type="entry name" value="Galactose-bd-like_sf"/>
</dbReference>
<reference evidence="6 7" key="1">
    <citation type="submission" date="2019-07" db="EMBL/GenBank/DDBJ databases">
        <title>Full genome sequence of Humibacter sp. WJ7-1.</title>
        <authorList>
            <person name="Im W.-T."/>
        </authorList>
    </citation>
    <scope>NUCLEOTIDE SEQUENCE [LARGE SCALE GENOMIC DNA]</scope>
    <source>
        <strain evidence="6 7">WJ7-1</strain>
    </source>
</reference>
<keyword evidence="2" id="KW-0963">Cytoplasm</keyword>
<dbReference type="InterPro" id="IPR031549">
    <property type="entry name" value="ASH"/>
</dbReference>
<dbReference type="InterPro" id="IPR012334">
    <property type="entry name" value="Pectin_lyas_fold"/>
</dbReference>
<accession>A0A5B8M8Q0</accession>
<dbReference type="Proteomes" id="UP000320216">
    <property type="component" value="Chromosome"/>
</dbReference>
<evidence type="ECO:0000256" key="4">
    <source>
        <dbReference type="SAM" id="SignalP"/>
    </source>
</evidence>
<dbReference type="Pfam" id="PF00754">
    <property type="entry name" value="F5_F8_type_C"/>
    <property type="match status" value="1"/>
</dbReference>
<dbReference type="Gene3D" id="2.60.40.10">
    <property type="entry name" value="Immunoglobulins"/>
    <property type="match status" value="1"/>
</dbReference>
<dbReference type="Gene3D" id="2.60.120.260">
    <property type="entry name" value="Galactose-binding domain-like"/>
    <property type="match status" value="1"/>
</dbReference>
<comment type="subcellular location">
    <subcellularLocation>
        <location evidence="1">Cytoplasm</location>
    </subcellularLocation>
</comment>
<dbReference type="GO" id="GO:0005975">
    <property type="term" value="P:carbohydrate metabolic process"/>
    <property type="evidence" value="ECO:0007669"/>
    <property type="project" value="UniProtKB-ARBA"/>
</dbReference>
<dbReference type="Pfam" id="PF15780">
    <property type="entry name" value="ASH"/>
    <property type="match status" value="1"/>
</dbReference>
<feature type="signal peptide" evidence="4">
    <location>
        <begin position="1"/>
        <end position="31"/>
    </location>
</feature>
<feature type="region of interest" description="Disordered" evidence="3">
    <location>
        <begin position="34"/>
        <end position="65"/>
    </location>
</feature>
<evidence type="ECO:0000313" key="7">
    <source>
        <dbReference type="Proteomes" id="UP000320216"/>
    </source>
</evidence>
<dbReference type="Gene3D" id="2.160.20.10">
    <property type="entry name" value="Single-stranded right-handed beta-helix, Pectin lyase-like"/>
    <property type="match status" value="1"/>
</dbReference>
<dbReference type="SMART" id="SM00231">
    <property type="entry name" value="FA58C"/>
    <property type="match status" value="1"/>
</dbReference>
<dbReference type="EMBL" id="CP042305">
    <property type="protein sequence ID" value="QDZ16005.1"/>
    <property type="molecule type" value="Genomic_DNA"/>
</dbReference>
<dbReference type="Pfam" id="PF22816">
    <property type="entry name" value="CatAgl_D2"/>
    <property type="match status" value="1"/>
</dbReference>
<dbReference type="AlphaFoldDB" id="A0A5B8M8Q0"/>
<dbReference type="InterPro" id="IPR013783">
    <property type="entry name" value="Ig-like_fold"/>
</dbReference>